<organism evidence="3 4">
    <name type="scientific">Chryseobacterium lactis</name>
    <dbReference type="NCBI Taxonomy" id="1241981"/>
    <lineage>
        <taxon>Bacteria</taxon>
        <taxon>Pseudomonadati</taxon>
        <taxon>Bacteroidota</taxon>
        <taxon>Flavobacteriia</taxon>
        <taxon>Flavobacteriales</taxon>
        <taxon>Weeksellaceae</taxon>
        <taxon>Chryseobacterium group</taxon>
        <taxon>Chryseobacterium</taxon>
    </lineage>
</organism>
<proteinExistence type="predicted"/>
<evidence type="ECO:0000313" key="4">
    <source>
        <dbReference type="Proteomes" id="UP000236262"/>
    </source>
</evidence>
<keyword evidence="1" id="KW-1133">Transmembrane helix</keyword>
<sequence>MSKYLPQETFIVCSHQVNTSPGNILANPDLWNLSVVYKSEKKPLLTEADLLLKDDFECKSNWGQAVGWGFFWGGLITGLAIGLAVAFSVLTFGVGAIIIGVVATAVIGAGLTFALKSNATKCNPNLVEWKNPHPSVAFEGNKAVNLSSFMTCSVGPGILTPFIDEEEAKSAAKNVAFRNMGELGLTAVISGLFGFGVGLAAGSTGGLGSGLLAGGAEVGVGFVGAYLVYQPLAYLEGEGMQYLYSSDDGSTPYDKMLESRQEMSSPFTVDTPDDPYIGTAQTGASEKLLYHSYDKYRQNQNEKYIKEIMNLKGTRAEREARTAEIVAEMKKTRSGAQAVEAMKRKGSGKILPRVKTSNKGNKVINEHRAETNKGMKSEASKGFGGMAAVGLVLPLLVTPLSEWTFKVLADSYANQSGGGFTIAAKQN</sequence>
<dbReference type="EMBL" id="PPEH01000018">
    <property type="protein sequence ID" value="PNW10960.1"/>
    <property type="molecule type" value="Genomic_DNA"/>
</dbReference>
<feature type="transmembrane region" description="Helical" evidence="1">
    <location>
        <begin position="207"/>
        <end position="229"/>
    </location>
</feature>
<dbReference type="Proteomes" id="UP000236262">
    <property type="component" value="Unassembled WGS sequence"/>
</dbReference>
<feature type="transmembrane region" description="Helical" evidence="1">
    <location>
        <begin position="69"/>
        <end position="90"/>
    </location>
</feature>
<feature type="transmembrane region" description="Helical" evidence="1">
    <location>
        <begin position="96"/>
        <end position="115"/>
    </location>
</feature>
<protein>
    <recommendedName>
        <fullName evidence="6">DUF4280 domain-containing protein</fullName>
    </recommendedName>
</protein>
<dbReference type="OrthoDB" id="1273603at2"/>
<reference evidence="2 5" key="2">
    <citation type="submission" date="2018-11" db="EMBL/GenBank/DDBJ databases">
        <title>Proposal to divide the Flavobacteriaceae and reorganize its genera based on Amino Acid Identity values calculated from whole genome sequences.</title>
        <authorList>
            <person name="Nicholson A.C."/>
            <person name="Gulvik C.A."/>
            <person name="Whitney A.M."/>
            <person name="Humrighouse B.W."/>
            <person name="Bell M."/>
            <person name="Holmes B."/>
            <person name="Steigerwalt A.G."/>
            <person name="Villarma A."/>
            <person name="Sheth M."/>
            <person name="Batra D."/>
            <person name="Pryor J."/>
            <person name="Bernardet J.-F."/>
            <person name="Hugo C."/>
            <person name="Kampfer P."/>
            <person name="Newman J."/>
            <person name="McQuiston J.R."/>
        </authorList>
    </citation>
    <scope>NUCLEOTIDE SEQUENCE [LARGE SCALE GENOMIC DNA]</scope>
    <source>
        <strain evidence="2 5">KC_1864</strain>
    </source>
</reference>
<dbReference type="AlphaFoldDB" id="A0A3G6RD50"/>
<evidence type="ECO:0000256" key="1">
    <source>
        <dbReference type="SAM" id="Phobius"/>
    </source>
</evidence>
<dbReference type="KEGG" id="clac:EG342_12105"/>
<reference evidence="3 4" key="1">
    <citation type="submission" date="2018-01" db="EMBL/GenBank/DDBJ databases">
        <title>Draft genome sequences of Chryseobacterium lactis NCTC11390, Chryseobacterium oncorhynchi 701B-08, and Chryseobacterium viscerum 687B-08.</title>
        <authorList>
            <person name="Jeong J.-J."/>
            <person name="Lee Y.J."/>
            <person name="Park B."/>
            <person name="Choi I.-G."/>
            <person name="Kim K.D."/>
        </authorList>
    </citation>
    <scope>NUCLEOTIDE SEQUENCE [LARGE SCALE GENOMIC DNA]</scope>
    <source>
        <strain evidence="3 4">NCTC11390</strain>
    </source>
</reference>
<feature type="transmembrane region" description="Helical" evidence="1">
    <location>
        <begin position="383"/>
        <end position="401"/>
    </location>
</feature>
<evidence type="ECO:0000313" key="3">
    <source>
        <dbReference type="EMBL" id="PNW10960.1"/>
    </source>
</evidence>
<feature type="transmembrane region" description="Helical" evidence="1">
    <location>
        <begin position="183"/>
        <end position="201"/>
    </location>
</feature>
<dbReference type="RefSeq" id="WP_103294369.1">
    <property type="nucleotide sequence ID" value="NZ_CP033924.1"/>
</dbReference>
<gene>
    <name evidence="3" type="ORF">C1637_24960</name>
    <name evidence="2" type="ORF">EG342_12105</name>
</gene>
<name>A0A3G6RD50_CHRLC</name>
<keyword evidence="5" id="KW-1185">Reference proteome</keyword>
<dbReference type="Proteomes" id="UP000279972">
    <property type="component" value="Chromosome"/>
</dbReference>
<evidence type="ECO:0000313" key="2">
    <source>
        <dbReference type="EMBL" id="AZA82591.1"/>
    </source>
</evidence>
<keyword evidence="1" id="KW-0472">Membrane</keyword>
<dbReference type="EMBL" id="CP033924">
    <property type="protein sequence ID" value="AZA82591.1"/>
    <property type="molecule type" value="Genomic_DNA"/>
</dbReference>
<evidence type="ECO:0008006" key="6">
    <source>
        <dbReference type="Google" id="ProtNLM"/>
    </source>
</evidence>
<keyword evidence="1" id="KW-0812">Transmembrane</keyword>
<accession>A0A3G6RD50</accession>
<evidence type="ECO:0000313" key="5">
    <source>
        <dbReference type="Proteomes" id="UP000279972"/>
    </source>
</evidence>